<evidence type="ECO:0000256" key="6">
    <source>
        <dbReference type="SAM" id="Phobius"/>
    </source>
</evidence>
<feature type="transmembrane region" description="Helical" evidence="6">
    <location>
        <begin position="410"/>
        <end position="436"/>
    </location>
</feature>
<reference evidence="9" key="1">
    <citation type="submission" date="2023-06" db="EMBL/GenBank/DDBJ databases">
        <title>Genomic of Agaribacillus aureum.</title>
        <authorList>
            <person name="Wang G."/>
        </authorList>
    </citation>
    <scope>NUCLEOTIDE SEQUENCE</scope>
    <source>
        <strain evidence="9">BMA12</strain>
    </source>
</reference>
<protein>
    <submittedName>
        <fullName evidence="9">ABC transporter permease</fullName>
    </submittedName>
</protein>
<feature type="transmembrane region" description="Helical" evidence="6">
    <location>
        <begin position="748"/>
        <end position="775"/>
    </location>
</feature>
<dbReference type="InterPro" id="IPR050250">
    <property type="entry name" value="Macrolide_Exporter_MacB"/>
</dbReference>
<dbReference type="InterPro" id="IPR025857">
    <property type="entry name" value="MacB_PCD"/>
</dbReference>
<dbReference type="Proteomes" id="UP001172083">
    <property type="component" value="Unassembled WGS sequence"/>
</dbReference>
<keyword evidence="2" id="KW-1003">Cell membrane</keyword>
<feature type="transmembrane region" description="Helical" evidence="6">
    <location>
        <begin position="462"/>
        <end position="487"/>
    </location>
</feature>
<comment type="subcellular location">
    <subcellularLocation>
        <location evidence="1">Cell membrane</location>
        <topology evidence="1">Multi-pass membrane protein</topology>
    </subcellularLocation>
</comment>
<feature type="transmembrane region" description="Helical" evidence="6">
    <location>
        <begin position="508"/>
        <end position="528"/>
    </location>
</feature>
<dbReference type="EMBL" id="JAUJEB010000003">
    <property type="protein sequence ID" value="MDN5213420.1"/>
    <property type="molecule type" value="Genomic_DNA"/>
</dbReference>
<keyword evidence="5 6" id="KW-0472">Membrane</keyword>
<feature type="transmembrane region" description="Helical" evidence="6">
    <location>
        <begin position="97"/>
        <end position="120"/>
    </location>
</feature>
<feature type="transmembrane region" description="Helical" evidence="6">
    <location>
        <begin position="841"/>
        <end position="858"/>
    </location>
</feature>
<dbReference type="PANTHER" id="PTHR30572:SF18">
    <property type="entry name" value="ABC-TYPE MACROLIDE FAMILY EXPORT SYSTEM PERMEASE COMPONENT 2"/>
    <property type="match status" value="1"/>
</dbReference>
<accession>A0ABT8L6N3</accession>
<keyword evidence="10" id="KW-1185">Reference proteome</keyword>
<name>A0ABT8L6N3_9BACT</name>
<feature type="domain" description="MacB-like periplasmic core" evidence="8">
    <location>
        <begin position="99"/>
        <end position="321"/>
    </location>
</feature>
<evidence type="ECO:0000313" key="9">
    <source>
        <dbReference type="EMBL" id="MDN5213420.1"/>
    </source>
</evidence>
<evidence type="ECO:0000256" key="1">
    <source>
        <dbReference type="ARBA" id="ARBA00004651"/>
    </source>
</evidence>
<evidence type="ECO:0000256" key="3">
    <source>
        <dbReference type="ARBA" id="ARBA00022692"/>
    </source>
</evidence>
<dbReference type="InterPro" id="IPR003838">
    <property type="entry name" value="ABC3_permease_C"/>
</dbReference>
<evidence type="ECO:0000256" key="4">
    <source>
        <dbReference type="ARBA" id="ARBA00022989"/>
    </source>
</evidence>
<dbReference type="Pfam" id="PF12704">
    <property type="entry name" value="MacB_PCD"/>
    <property type="match status" value="2"/>
</dbReference>
<sequence length="875" mass="99942">MKKKNQPSPPLWATKFLRWYCNKQILEDLEGDIHEYYLRNIHTKGVRMARLIYILDVLKFFRIYTIRKPKVTTVMSHGLLLQNYLKTSSRNLRHNPLFSLINVVGLAISMSVGLLLVAFISEINTFDTFHKDAERIYRVNNSYAYLGKENNSRYASTSPIAGERIRESISGIEHLLILRRNPDRDITYQDKTVPLEFLWTSDEFFNIFSFQLLEGNPATALKELNSLVITDKAATKLFGDKSAINKQVTLDDEIYTITGIVAAPPLNSHLQFEVLASYTTYANANKENDNFYQWWNMWNHYVYFKLKKGQDPLTIQAGLDRISAVENNKIENTVIQMYMQPLLGIIPGDNLNNTIGTSMERKMVWMLLLLAIIVMISACFNYTNLSLGRSIRRSMEVGIRKVNGASRFQVWLQFIVEATIISLVALTVAIGLYMVLRNYFFIIDQRMDHIVTLELTLPLMGYFVLLALCVGLLAGFFPALFFSRVPVFKVLKDLSKSKVLGQISYKKILILIQYTISLTFIVAVTLIYKQYRYSVSFDLGYNTENIINLKLFGEDPAPLINKLRQFPEIKRLSRSGLVTSTGNYWAKRVKYQDPLDSASVHYNEVDENYLPIHGHKFLAGSNFIKGSEHDSAENNQVIVNEALLKRFEIGTPIQAIGEEILVMGEKKIIQGVLKDFHYGTVYSDISPFVFVYERPRYGYLNLSVSTTDIFTMMEKIENAWEKVDPVHPMSASFYEDQIKEIYNEEASMITIVGFIAFLAISIASLGLLGMVIFTIESRLKEISIRKVFGASEMNLIYKLGKGFIVLLLLAAVIAIPAAYYYVNTIIFEEVVYKTSFGFFDIVPGVLIVFGIAFLMVCYETLRAARSNPATILRNE</sequence>
<dbReference type="NCBIfam" id="NF038404">
    <property type="entry name" value="perm_prefix_2"/>
    <property type="match status" value="1"/>
</dbReference>
<dbReference type="InterPro" id="IPR047699">
    <property type="entry name" value="Permease_put_prefix"/>
</dbReference>
<dbReference type="Pfam" id="PF02687">
    <property type="entry name" value="FtsX"/>
    <property type="match status" value="2"/>
</dbReference>
<dbReference type="RefSeq" id="WP_346758760.1">
    <property type="nucleotide sequence ID" value="NZ_JAUJEB010000003.1"/>
</dbReference>
<feature type="domain" description="ABC3 transporter permease C-terminal" evidence="7">
    <location>
        <begin position="754"/>
        <end position="868"/>
    </location>
</feature>
<evidence type="ECO:0000256" key="5">
    <source>
        <dbReference type="ARBA" id="ARBA00023136"/>
    </source>
</evidence>
<feature type="domain" description="MacB-like periplasmic core" evidence="8">
    <location>
        <begin position="515"/>
        <end position="684"/>
    </location>
</feature>
<feature type="domain" description="ABC3 transporter permease C-terminal" evidence="7">
    <location>
        <begin position="369"/>
        <end position="484"/>
    </location>
</feature>
<evidence type="ECO:0000256" key="2">
    <source>
        <dbReference type="ARBA" id="ARBA00022475"/>
    </source>
</evidence>
<evidence type="ECO:0000313" key="10">
    <source>
        <dbReference type="Proteomes" id="UP001172083"/>
    </source>
</evidence>
<keyword evidence="4 6" id="KW-1133">Transmembrane helix</keyword>
<dbReference type="PANTHER" id="PTHR30572">
    <property type="entry name" value="MEMBRANE COMPONENT OF TRANSPORTER-RELATED"/>
    <property type="match status" value="1"/>
</dbReference>
<keyword evidence="3 6" id="KW-0812">Transmembrane</keyword>
<evidence type="ECO:0000259" key="7">
    <source>
        <dbReference type="Pfam" id="PF02687"/>
    </source>
</evidence>
<gene>
    <name evidence="9" type="ORF">QQ020_15220</name>
</gene>
<proteinExistence type="predicted"/>
<comment type="caution">
    <text evidence="9">The sequence shown here is derived from an EMBL/GenBank/DDBJ whole genome shotgun (WGS) entry which is preliminary data.</text>
</comment>
<feature type="transmembrane region" description="Helical" evidence="6">
    <location>
        <begin position="795"/>
        <end position="821"/>
    </location>
</feature>
<feature type="transmembrane region" description="Helical" evidence="6">
    <location>
        <begin position="363"/>
        <end position="385"/>
    </location>
</feature>
<organism evidence="9 10">
    <name type="scientific">Agaribacillus aureus</name>
    <dbReference type="NCBI Taxonomy" id="3051825"/>
    <lineage>
        <taxon>Bacteria</taxon>
        <taxon>Pseudomonadati</taxon>
        <taxon>Bacteroidota</taxon>
        <taxon>Cytophagia</taxon>
        <taxon>Cytophagales</taxon>
        <taxon>Splendidivirgaceae</taxon>
        <taxon>Agaribacillus</taxon>
    </lineage>
</organism>
<evidence type="ECO:0000259" key="8">
    <source>
        <dbReference type="Pfam" id="PF12704"/>
    </source>
</evidence>